<evidence type="ECO:0000313" key="3">
    <source>
        <dbReference type="EMBL" id="MBE1603164.1"/>
    </source>
</evidence>
<evidence type="ECO:0000313" key="4">
    <source>
        <dbReference type="Proteomes" id="UP000638648"/>
    </source>
</evidence>
<name>A0A927MNI9_9ACTN</name>
<dbReference type="SMART" id="SM01133">
    <property type="entry name" value="DeoC"/>
    <property type="match status" value="1"/>
</dbReference>
<keyword evidence="2 3" id="KW-0456">Lyase</keyword>
<dbReference type="EMBL" id="JADBEM010000001">
    <property type="protein sequence ID" value="MBE1603164.1"/>
    <property type="molecule type" value="Genomic_DNA"/>
</dbReference>
<dbReference type="RefSeq" id="WP_192748051.1">
    <property type="nucleotide sequence ID" value="NZ_BAABJL010000160.1"/>
</dbReference>
<dbReference type="SUPFAM" id="SSF51569">
    <property type="entry name" value="Aldolase"/>
    <property type="match status" value="1"/>
</dbReference>
<dbReference type="InterPro" id="IPR013785">
    <property type="entry name" value="Aldolase_TIM"/>
</dbReference>
<dbReference type="InterPro" id="IPR050552">
    <property type="entry name" value="LacD_aldolase"/>
</dbReference>
<dbReference type="GO" id="GO:0061595">
    <property type="term" value="F:6-deoxy-6-sulfofructose-1-phosphate aldolase activity"/>
    <property type="evidence" value="ECO:0007669"/>
    <property type="project" value="TreeGrafter"/>
</dbReference>
<proteinExistence type="inferred from homology"/>
<accession>A0A927MNI9</accession>
<evidence type="ECO:0000256" key="1">
    <source>
        <dbReference type="ARBA" id="ARBA00008679"/>
    </source>
</evidence>
<dbReference type="Gene3D" id="3.20.20.70">
    <property type="entry name" value="Aldolase class I"/>
    <property type="match status" value="1"/>
</dbReference>
<comment type="similarity">
    <text evidence="1">Belongs to the aldolase LacD family.</text>
</comment>
<dbReference type="Pfam" id="PF01791">
    <property type="entry name" value="DeoC"/>
    <property type="match status" value="1"/>
</dbReference>
<comment type="caution">
    <text evidence="3">The sequence shown here is derived from an EMBL/GenBank/DDBJ whole genome shotgun (WGS) entry which is preliminary data.</text>
</comment>
<dbReference type="InterPro" id="IPR002915">
    <property type="entry name" value="DeoC/FbaB/LacD_aldolase"/>
</dbReference>
<dbReference type="Proteomes" id="UP000638648">
    <property type="component" value="Unassembled WGS sequence"/>
</dbReference>
<dbReference type="PANTHER" id="PTHR39340:SF1">
    <property type="entry name" value="SULFOFRUCTOSEPHOSPHATE ALDOLASE"/>
    <property type="match status" value="1"/>
</dbReference>
<evidence type="ECO:0000256" key="2">
    <source>
        <dbReference type="ARBA" id="ARBA00023239"/>
    </source>
</evidence>
<dbReference type="GO" id="GO:1902777">
    <property type="term" value="P:6-sulfoquinovose(1-) catabolic process"/>
    <property type="evidence" value="ECO:0007669"/>
    <property type="project" value="TreeGrafter"/>
</dbReference>
<keyword evidence="4" id="KW-1185">Reference proteome</keyword>
<protein>
    <submittedName>
        <fullName evidence="3">Sulfofructosephosphate aldolase</fullName>
        <ecNumber evidence="3">4.1.2.57</ecNumber>
    </submittedName>
</protein>
<sequence length="303" mass="31980">MTVNKPVDERLAPLMTAEGGFAMVALDQRESLREMFPAGPGGELVGDDALRDFKRTAAQVLTPHASGVLLDRPYAVTTAQRPTWIAPTCGLLLAVDVLHSVRGAGVADTDLDEDVTPEFIKGAGATAIKLLIIWRRGQDKHVRTVQRFLELAAAAGVGTFVEGIVRPPVDADWKSPADRHEAILEAAADLSPGASVYKAEVPGYVAGDVSGVVDQSRALTEVVDGPWVVLSNGVRQADFADAVTEACAGGSSGFLAGRAIWSDTVAEGDQRAALLDRAVPRLHALSDIVRTSRIDSQTAKGKL</sequence>
<dbReference type="PANTHER" id="PTHR39340">
    <property type="entry name" value="SULFOFRUCTOSEPHOSPHATE ALDOLASE"/>
    <property type="match status" value="1"/>
</dbReference>
<dbReference type="EC" id="4.1.2.57" evidence="3"/>
<gene>
    <name evidence="3" type="ORF">HEB94_000012</name>
</gene>
<reference evidence="3" key="1">
    <citation type="submission" date="2020-10" db="EMBL/GenBank/DDBJ databases">
        <title>Sequencing the genomes of 1000 actinobacteria strains.</title>
        <authorList>
            <person name="Klenk H.-P."/>
        </authorList>
    </citation>
    <scope>NUCLEOTIDE SEQUENCE</scope>
    <source>
        <strain evidence="3">DSM 45354</strain>
    </source>
</reference>
<dbReference type="AlphaFoldDB" id="A0A927MNI9"/>
<organism evidence="3 4">
    <name type="scientific">Actinopolymorpha pittospori</name>
    <dbReference type="NCBI Taxonomy" id="648752"/>
    <lineage>
        <taxon>Bacteria</taxon>
        <taxon>Bacillati</taxon>
        <taxon>Actinomycetota</taxon>
        <taxon>Actinomycetes</taxon>
        <taxon>Propionibacteriales</taxon>
        <taxon>Actinopolymorphaceae</taxon>
        <taxon>Actinopolymorpha</taxon>
    </lineage>
</organism>